<comment type="pathway">
    <text evidence="1">Amino-acid biosynthesis; L-threonine biosynthesis; L-threonine from L-aspartate: step 3/5.</text>
</comment>
<feature type="binding site" evidence="11">
    <location>
        <position position="204"/>
    </location>
    <ligand>
        <name>L-homoserine</name>
        <dbReference type="ChEBI" id="CHEBI:57476"/>
    </ligand>
</feature>
<gene>
    <name evidence="14" type="ORF">A2Y62_08545</name>
</gene>
<dbReference type="Gene3D" id="3.40.50.720">
    <property type="entry name" value="NAD(P)-binding Rossmann-like Domain"/>
    <property type="match status" value="1"/>
</dbReference>
<reference evidence="14 15" key="1">
    <citation type="journal article" date="2016" name="Nat. Commun.">
        <title>Thousands of microbial genomes shed light on interconnected biogeochemical processes in an aquifer system.</title>
        <authorList>
            <person name="Anantharaman K."/>
            <person name="Brown C.T."/>
            <person name="Hug L.A."/>
            <person name="Sharon I."/>
            <person name="Castelle C.J."/>
            <person name="Probst A.J."/>
            <person name="Thomas B.C."/>
            <person name="Singh A."/>
            <person name="Wilkins M.J."/>
            <person name="Karaoz U."/>
            <person name="Brodie E.L."/>
            <person name="Williams K.H."/>
            <person name="Hubbard S.S."/>
            <person name="Banfield J.F."/>
        </authorList>
    </citation>
    <scope>NUCLEOTIDE SEQUENCE [LARGE SCALE GENOMIC DNA]</scope>
</reference>
<name>A0A1F5VXC0_9BACT</name>
<dbReference type="EC" id="1.1.1.3" evidence="4"/>
<dbReference type="Pfam" id="PF03447">
    <property type="entry name" value="NAD_binding_3"/>
    <property type="match status" value="1"/>
</dbReference>
<dbReference type="FunFam" id="3.30.360.10:FF:000005">
    <property type="entry name" value="Homoserine dehydrogenase"/>
    <property type="match status" value="1"/>
</dbReference>
<dbReference type="InterPro" id="IPR036291">
    <property type="entry name" value="NAD(P)-bd_dom_sf"/>
</dbReference>
<comment type="similarity">
    <text evidence="3">Belongs to the homoserine dehydrogenase family.</text>
</comment>
<dbReference type="FunFam" id="3.40.50.720:FF:000554">
    <property type="entry name" value="Homoserine dehydrogenase"/>
    <property type="match status" value="1"/>
</dbReference>
<feature type="binding site" evidence="11">
    <location>
        <begin position="7"/>
        <end position="12"/>
    </location>
    <ligand>
        <name>NADP(+)</name>
        <dbReference type="ChEBI" id="CHEBI:58349"/>
    </ligand>
</feature>
<dbReference type="InterPro" id="IPR005106">
    <property type="entry name" value="Asp/hSer_DH_NAD-bd"/>
</dbReference>
<evidence type="ECO:0000256" key="4">
    <source>
        <dbReference type="ARBA" id="ARBA00013213"/>
    </source>
</evidence>
<dbReference type="Gene3D" id="3.30.360.10">
    <property type="entry name" value="Dihydrodipicolinate Reductase, domain 2"/>
    <property type="match status" value="1"/>
</dbReference>
<keyword evidence="7" id="KW-0791">Threonine biosynthesis</keyword>
<proteinExistence type="inferred from homology"/>
<feature type="domain" description="Aspartate/homoserine dehydrogenase NAD-binding" evidence="13">
    <location>
        <begin position="7"/>
        <end position="144"/>
    </location>
</feature>
<evidence type="ECO:0000256" key="5">
    <source>
        <dbReference type="ARBA" id="ARBA00013376"/>
    </source>
</evidence>
<evidence type="ECO:0000256" key="7">
    <source>
        <dbReference type="ARBA" id="ARBA00022697"/>
    </source>
</evidence>
<dbReference type="Pfam" id="PF00742">
    <property type="entry name" value="Homoserine_dh"/>
    <property type="match status" value="1"/>
</dbReference>
<dbReference type="PIRSF" id="PIRSF036497">
    <property type="entry name" value="HDH_short"/>
    <property type="match status" value="1"/>
</dbReference>
<dbReference type="GO" id="GO:0009088">
    <property type="term" value="P:threonine biosynthetic process"/>
    <property type="evidence" value="ECO:0007669"/>
    <property type="project" value="UniProtKB-UniPathway"/>
</dbReference>
<feature type="domain" description="Homoserine dehydrogenase catalytic" evidence="12">
    <location>
        <begin position="152"/>
        <end position="329"/>
    </location>
</feature>
<dbReference type="GO" id="GO:0009086">
    <property type="term" value="P:methionine biosynthetic process"/>
    <property type="evidence" value="ECO:0007669"/>
    <property type="project" value="UniProtKB-KW"/>
</dbReference>
<feature type="binding site" evidence="11">
    <location>
        <position position="120"/>
    </location>
    <ligand>
        <name>NADPH</name>
        <dbReference type="ChEBI" id="CHEBI:57783"/>
    </ligand>
</feature>
<comment type="pathway">
    <text evidence="2">Amino-acid biosynthesis; L-methionine biosynthesis via de novo pathway; L-homoserine from L-aspartate: step 3/3.</text>
</comment>
<dbReference type="GO" id="GO:0004412">
    <property type="term" value="F:homoserine dehydrogenase activity"/>
    <property type="evidence" value="ECO:0007669"/>
    <property type="project" value="UniProtKB-EC"/>
</dbReference>
<protein>
    <recommendedName>
        <fullName evidence="5">Homoserine dehydrogenase</fullName>
        <ecNumber evidence="4">1.1.1.3</ecNumber>
    </recommendedName>
</protein>
<dbReference type="NCBIfam" id="NF004976">
    <property type="entry name" value="PRK06349.1"/>
    <property type="match status" value="1"/>
</dbReference>
<comment type="caution">
    <text evidence="14">The sequence shown here is derived from an EMBL/GenBank/DDBJ whole genome shotgun (WGS) entry which is preliminary data.</text>
</comment>
<dbReference type="Proteomes" id="UP000178943">
    <property type="component" value="Unassembled WGS sequence"/>
</dbReference>
<dbReference type="PANTHER" id="PTHR43331">
    <property type="entry name" value="HOMOSERINE DEHYDROGENASE"/>
    <property type="match status" value="1"/>
</dbReference>
<dbReference type="SUPFAM" id="SSF51735">
    <property type="entry name" value="NAD(P)-binding Rossmann-fold domains"/>
    <property type="match status" value="1"/>
</dbReference>
<evidence type="ECO:0000256" key="8">
    <source>
        <dbReference type="ARBA" id="ARBA00023002"/>
    </source>
</evidence>
<organism evidence="14 15">
    <name type="scientific">Candidatus Fischerbacteria bacterium RBG_13_37_8</name>
    <dbReference type="NCBI Taxonomy" id="1817863"/>
    <lineage>
        <taxon>Bacteria</taxon>
        <taxon>Candidatus Fischeribacteriota</taxon>
    </lineage>
</organism>
<dbReference type="SUPFAM" id="SSF55347">
    <property type="entry name" value="Glyceraldehyde-3-phosphate dehydrogenase-like, C-terminal domain"/>
    <property type="match status" value="1"/>
</dbReference>
<dbReference type="UniPathway" id="UPA00050">
    <property type="reaction ID" value="UER00063"/>
</dbReference>
<keyword evidence="6" id="KW-0028">Amino-acid biosynthesis</keyword>
<evidence type="ECO:0000313" key="14">
    <source>
        <dbReference type="EMBL" id="OGF68116.1"/>
    </source>
</evidence>
<evidence type="ECO:0000256" key="3">
    <source>
        <dbReference type="ARBA" id="ARBA00006753"/>
    </source>
</evidence>
<evidence type="ECO:0000256" key="6">
    <source>
        <dbReference type="ARBA" id="ARBA00022605"/>
    </source>
</evidence>
<dbReference type="STRING" id="1817863.A2Y62_08545"/>
<accession>A0A1F5VXC0</accession>
<dbReference type="GO" id="GO:0050661">
    <property type="term" value="F:NADP binding"/>
    <property type="evidence" value="ECO:0007669"/>
    <property type="project" value="InterPro"/>
</dbReference>
<evidence type="ECO:0000256" key="2">
    <source>
        <dbReference type="ARBA" id="ARBA00005062"/>
    </source>
</evidence>
<feature type="active site" description="Proton donor" evidence="10">
    <location>
        <position position="219"/>
    </location>
</feature>
<keyword evidence="9" id="KW-0486">Methionine biosynthesis</keyword>
<evidence type="ECO:0000256" key="11">
    <source>
        <dbReference type="PIRSR" id="PIRSR036497-2"/>
    </source>
</evidence>
<dbReference type="UniPathway" id="UPA00051">
    <property type="reaction ID" value="UER00465"/>
</dbReference>
<evidence type="ECO:0000256" key="10">
    <source>
        <dbReference type="PIRSR" id="PIRSR036497-1"/>
    </source>
</evidence>
<dbReference type="InterPro" id="IPR022697">
    <property type="entry name" value="HDH_short"/>
</dbReference>
<dbReference type="NCBIfam" id="NF004912">
    <property type="entry name" value="PRK06270.1"/>
    <property type="match status" value="1"/>
</dbReference>
<evidence type="ECO:0000256" key="1">
    <source>
        <dbReference type="ARBA" id="ARBA00005056"/>
    </source>
</evidence>
<evidence type="ECO:0000259" key="12">
    <source>
        <dbReference type="Pfam" id="PF00742"/>
    </source>
</evidence>
<dbReference type="EMBL" id="MFGW01000021">
    <property type="protein sequence ID" value="OGF68116.1"/>
    <property type="molecule type" value="Genomic_DNA"/>
</dbReference>
<keyword evidence="8" id="KW-0560">Oxidoreductase</keyword>
<evidence type="ECO:0000256" key="9">
    <source>
        <dbReference type="ARBA" id="ARBA00023167"/>
    </source>
</evidence>
<dbReference type="PANTHER" id="PTHR43331:SF1">
    <property type="entry name" value="HOMOSERINE DEHYDROGENASE"/>
    <property type="match status" value="1"/>
</dbReference>
<evidence type="ECO:0000313" key="15">
    <source>
        <dbReference type="Proteomes" id="UP000178943"/>
    </source>
</evidence>
<dbReference type="AlphaFoldDB" id="A0A1F5VXC0"/>
<sequence>MKLLLIGFGTVGQGLAELLLEKKEALAKQYNFKYTVVGINDMLKGSIYDAKGIDLAKALKTVKSDKKLTGGPEKALEMIKKAKADVMLEATYTDIKTGEPATSHIKEALKKGMHVITTNKGPLALNYKTLSNIARKNKAKFLYEGTVMSGSPLINLIRETLAGSEIKEIKGILNGTTNYILTRMEEGLSYEEALKKAQELGYAEAVPDADVLGWDALAKVTILANSVFGAELKPFDNPCEGITKITADDIKKAKANGKRFKLIGHIWKEGKKVKASVSPQQVELTHPLAGVMGATNALTIATDTVKEVTIVGPGAGRRETGYSMLNDLLHLNACKK</sequence>
<keyword evidence="11" id="KW-0521">NADP</keyword>
<evidence type="ECO:0000259" key="13">
    <source>
        <dbReference type="Pfam" id="PF03447"/>
    </source>
</evidence>
<dbReference type="InterPro" id="IPR001342">
    <property type="entry name" value="HDH_cat"/>
</dbReference>